<dbReference type="RefSeq" id="WP_378039446.1">
    <property type="nucleotide sequence ID" value="NZ_JBHSIV010000058.1"/>
</dbReference>
<dbReference type="InterPro" id="IPR013482">
    <property type="entry name" value="Molybde_CF_guanTrfase"/>
</dbReference>
<keyword evidence="6 8" id="KW-0342">GTP-binding</keyword>
<gene>
    <name evidence="8" type="primary">mobA</name>
    <name evidence="11" type="ORF">ACFPBZ_28250</name>
</gene>
<dbReference type="InterPro" id="IPR025877">
    <property type="entry name" value="MobA-like_NTP_Trfase"/>
</dbReference>
<comment type="caution">
    <text evidence="11">The sequence shown here is derived from an EMBL/GenBank/DDBJ whole genome shotgun (WGS) entry which is preliminary data.</text>
</comment>
<feature type="compositionally biased region" description="Basic and acidic residues" evidence="9">
    <location>
        <begin position="197"/>
        <end position="220"/>
    </location>
</feature>
<comment type="function">
    <text evidence="8">Transfers a GMP moiety from GTP to Mo-molybdopterin (Mo-MPT) cofactor (Moco or molybdenum cofactor) to form Mo-molybdopterin guanine dinucleotide (Mo-MGD) cofactor.</text>
</comment>
<feature type="domain" description="MobA-like NTP transferase" evidence="10">
    <location>
        <begin position="15"/>
        <end position="165"/>
    </location>
</feature>
<dbReference type="Gene3D" id="3.90.550.10">
    <property type="entry name" value="Spore Coat Polysaccharide Biosynthesis Protein SpsA, Chain A"/>
    <property type="match status" value="1"/>
</dbReference>
<comment type="similarity">
    <text evidence="8">Belongs to the MobA family.</text>
</comment>
<dbReference type="PANTHER" id="PTHR19136:SF81">
    <property type="entry name" value="MOLYBDENUM COFACTOR GUANYLYLTRANSFERASE"/>
    <property type="match status" value="1"/>
</dbReference>
<evidence type="ECO:0000256" key="9">
    <source>
        <dbReference type="SAM" id="MobiDB-lite"/>
    </source>
</evidence>
<proteinExistence type="inferred from homology"/>
<keyword evidence="1 8" id="KW-0963">Cytoplasm</keyword>
<comment type="subcellular location">
    <subcellularLocation>
        <location evidence="8">Cytoplasm</location>
    </subcellularLocation>
</comment>
<dbReference type="HAMAP" id="MF_00316">
    <property type="entry name" value="MobA"/>
    <property type="match status" value="1"/>
</dbReference>
<dbReference type="InterPro" id="IPR029044">
    <property type="entry name" value="Nucleotide-diphossugar_trans"/>
</dbReference>
<keyword evidence="4 8" id="KW-0547">Nucleotide-binding</keyword>
<evidence type="ECO:0000256" key="5">
    <source>
        <dbReference type="ARBA" id="ARBA00022842"/>
    </source>
</evidence>
<evidence type="ECO:0000256" key="7">
    <source>
        <dbReference type="ARBA" id="ARBA00023150"/>
    </source>
</evidence>
<evidence type="ECO:0000313" key="12">
    <source>
        <dbReference type="Proteomes" id="UP001595947"/>
    </source>
</evidence>
<dbReference type="SUPFAM" id="SSF53448">
    <property type="entry name" value="Nucleotide-diphospho-sugar transferases"/>
    <property type="match status" value="1"/>
</dbReference>
<keyword evidence="5 8" id="KW-0460">Magnesium</keyword>
<comment type="caution">
    <text evidence="8">Lacks conserved residue(s) required for the propagation of feature annotation.</text>
</comment>
<accession>A0ABV9YXN6</accession>
<organism evidence="11 12">
    <name type="scientific">Actinomycetospora atypica</name>
    <dbReference type="NCBI Taxonomy" id="1290095"/>
    <lineage>
        <taxon>Bacteria</taxon>
        <taxon>Bacillati</taxon>
        <taxon>Actinomycetota</taxon>
        <taxon>Actinomycetes</taxon>
        <taxon>Pseudonocardiales</taxon>
        <taxon>Pseudonocardiaceae</taxon>
        <taxon>Actinomycetospora</taxon>
    </lineage>
</organism>
<comment type="domain">
    <text evidence="8">The N-terminal domain determines nucleotide recognition and specific binding, while the C-terminal domain determines the specific binding to the target protein.</text>
</comment>
<evidence type="ECO:0000256" key="2">
    <source>
        <dbReference type="ARBA" id="ARBA00022679"/>
    </source>
</evidence>
<feature type="binding site" evidence="8">
    <location>
        <position position="30"/>
    </location>
    <ligand>
        <name>GTP</name>
        <dbReference type="ChEBI" id="CHEBI:37565"/>
    </ligand>
</feature>
<dbReference type="Proteomes" id="UP001595947">
    <property type="component" value="Unassembled WGS sequence"/>
</dbReference>
<evidence type="ECO:0000256" key="1">
    <source>
        <dbReference type="ARBA" id="ARBA00022490"/>
    </source>
</evidence>
<evidence type="ECO:0000256" key="8">
    <source>
        <dbReference type="HAMAP-Rule" id="MF_00316"/>
    </source>
</evidence>
<sequence>MRATITAVSQRTAAGVVLTGGRSRRMGRDKAAVPWRDGTLLDHVLAVLTTALGGPLVVVGSADSPGPAAGPRVLPVVDDEPGRGPLQGLATGLTAAGRAGAEVAFVCSVDLPLLHRSYVTAVLGALGTAEVALPVLHGHRQPLAAAYRTALGPRATALLAGGARRPAELFAVSDVRELTAADLLDDPDLAAADPELDAVRDADTPDDLAELRARDERRSP</sequence>
<name>A0ABV9YXN6_9PSEU</name>
<dbReference type="GO" id="GO:0016779">
    <property type="term" value="F:nucleotidyltransferase activity"/>
    <property type="evidence" value="ECO:0007669"/>
    <property type="project" value="UniProtKB-KW"/>
</dbReference>
<keyword evidence="11" id="KW-0548">Nucleotidyltransferase</keyword>
<feature type="binding site" evidence="8">
    <location>
        <position position="110"/>
    </location>
    <ligand>
        <name>Mg(2+)</name>
        <dbReference type="ChEBI" id="CHEBI:18420"/>
    </ligand>
</feature>
<feature type="binding site" evidence="8">
    <location>
        <position position="110"/>
    </location>
    <ligand>
        <name>GTP</name>
        <dbReference type="ChEBI" id="CHEBI:37565"/>
    </ligand>
</feature>
<evidence type="ECO:0000256" key="4">
    <source>
        <dbReference type="ARBA" id="ARBA00022741"/>
    </source>
</evidence>
<dbReference type="Pfam" id="PF12804">
    <property type="entry name" value="NTP_transf_3"/>
    <property type="match status" value="1"/>
</dbReference>
<feature type="region of interest" description="Disordered" evidence="9">
    <location>
        <begin position="194"/>
        <end position="220"/>
    </location>
</feature>
<keyword evidence="12" id="KW-1185">Reference proteome</keyword>
<keyword evidence="3 8" id="KW-0479">Metal-binding</keyword>
<evidence type="ECO:0000313" key="11">
    <source>
        <dbReference type="EMBL" id="MFC5066130.1"/>
    </source>
</evidence>
<feature type="binding site" evidence="8">
    <location>
        <begin position="18"/>
        <end position="20"/>
    </location>
    <ligand>
        <name>GTP</name>
        <dbReference type="ChEBI" id="CHEBI:37565"/>
    </ligand>
</feature>
<evidence type="ECO:0000256" key="3">
    <source>
        <dbReference type="ARBA" id="ARBA00022723"/>
    </source>
</evidence>
<dbReference type="EMBL" id="JBHSIV010000058">
    <property type="protein sequence ID" value="MFC5066130.1"/>
    <property type="molecule type" value="Genomic_DNA"/>
</dbReference>
<dbReference type="CDD" id="cd02503">
    <property type="entry name" value="MobA"/>
    <property type="match status" value="1"/>
</dbReference>
<protein>
    <recommendedName>
        <fullName evidence="8">Probable molybdenum cofactor guanylyltransferase</fullName>
        <shortName evidence="8">MoCo guanylyltransferase</shortName>
        <ecNumber evidence="8">2.7.7.77</ecNumber>
    </recommendedName>
    <alternativeName>
        <fullName evidence="8">GTP:molybdopterin guanylyltransferase</fullName>
    </alternativeName>
    <alternativeName>
        <fullName evidence="8">Mo-MPT guanylyltransferase</fullName>
    </alternativeName>
    <alternativeName>
        <fullName evidence="8">Molybdopterin guanylyltransferase</fullName>
    </alternativeName>
    <alternativeName>
        <fullName evidence="8">Molybdopterin-guanine dinucleotide synthase</fullName>
        <shortName evidence="8">MGD synthase</shortName>
    </alternativeName>
</protein>
<comment type="cofactor">
    <cofactor evidence="8">
        <name>Mg(2+)</name>
        <dbReference type="ChEBI" id="CHEBI:18420"/>
    </cofactor>
</comment>
<evidence type="ECO:0000256" key="6">
    <source>
        <dbReference type="ARBA" id="ARBA00023134"/>
    </source>
</evidence>
<dbReference type="PANTHER" id="PTHR19136">
    <property type="entry name" value="MOLYBDENUM COFACTOR GUANYLYLTRANSFERASE"/>
    <property type="match status" value="1"/>
</dbReference>
<comment type="catalytic activity">
    <reaction evidence="8">
        <text>Mo-molybdopterin + GTP + H(+) = Mo-molybdopterin guanine dinucleotide + diphosphate</text>
        <dbReference type="Rhea" id="RHEA:34243"/>
        <dbReference type="ChEBI" id="CHEBI:15378"/>
        <dbReference type="ChEBI" id="CHEBI:33019"/>
        <dbReference type="ChEBI" id="CHEBI:37565"/>
        <dbReference type="ChEBI" id="CHEBI:71302"/>
        <dbReference type="ChEBI" id="CHEBI:71310"/>
        <dbReference type="EC" id="2.7.7.77"/>
    </reaction>
</comment>
<evidence type="ECO:0000259" key="10">
    <source>
        <dbReference type="Pfam" id="PF12804"/>
    </source>
</evidence>
<feature type="binding site" evidence="8">
    <location>
        <position position="79"/>
    </location>
    <ligand>
        <name>GTP</name>
        <dbReference type="ChEBI" id="CHEBI:37565"/>
    </ligand>
</feature>
<keyword evidence="7 8" id="KW-0501">Molybdenum cofactor biosynthesis</keyword>
<dbReference type="EC" id="2.7.7.77" evidence="8"/>
<reference evidence="12" key="1">
    <citation type="journal article" date="2019" name="Int. J. Syst. Evol. Microbiol.">
        <title>The Global Catalogue of Microorganisms (GCM) 10K type strain sequencing project: providing services to taxonomists for standard genome sequencing and annotation.</title>
        <authorList>
            <consortium name="The Broad Institute Genomics Platform"/>
            <consortium name="The Broad Institute Genome Sequencing Center for Infectious Disease"/>
            <person name="Wu L."/>
            <person name="Ma J."/>
        </authorList>
    </citation>
    <scope>NUCLEOTIDE SEQUENCE [LARGE SCALE GENOMIC DNA]</scope>
    <source>
        <strain evidence="12">CGMCC 4.7093</strain>
    </source>
</reference>
<keyword evidence="2 8" id="KW-0808">Transferase</keyword>